<reference evidence="2 3" key="1">
    <citation type="submission" date="2014-04" db="EMBL/GenBank/DDBJ databases">
        <title>Draft genome sequence of Hydrogenovibrio marinus MH-110, a model organism for aerobic H2 metabolism.</title>
        <authorList>
            <person name="Cha H.J."/>
            <person name="Jo B.H."/>
            <person name="Hwang B.H."/>
        </authorList>
    </citation>
    <scope>NUCLEOTIDE SEQUENCE [LARGE SCALE GENOMIC DNA]</scope>
    <source>
        <strain evidence="2 3">MH-110</strain>
    </source>
</reference>
<feature type="transmembrane region" description="Helical" evidence="1">
    <location>
        <begin position="999"/>
        <end position="1020"/>
    </location>
</feature>
<dbReference type="Gene3D" id="3.30.2090.10">
    <property type="entry name" value="Multidrug efflux transporter AcrB TolC docking domain, DN and DC subdomains"/>
    <property type="match status" value="2"/>
</dbReference>
<dbReference type="GO" id="GO:0042910">
    <property type="term" value="F:xenobiotic transmembrane transporter activity"/>
    <property type="evidence" value="ECO:0007669"/>
    <property type="project" value="TreeGrafter"/>
</dbReference>
<feature type="transmembrane region" description="Helical" evidence="1">
    <location>
        <begin position="565"/>
        <end position="583"/>
    </location>
</feature>
<keyword evidence="1" id="KW-1133">Transmembrane helix</keyword>
<keyword evidence="1" id="KW-0812">Transmembrane</keyword>
<dbReference type="RefSeq" id="WP_051623132.1">
    <property type="nucleotide sequence ID" value="NZ_AP020335.1"/>
</dbReference>
<feature type="transmembrane region" description="Helical" evidence="1">
    <location>
        <begin position="943"/>
        <end position="962"/>
    </location>
</feature>
<evidence type="ECO:0000313" key="2">
    <source>
        <dbReference type="EMBL" id="KDN96468.1"/>
    </source>
</evidence>
<keyword evidence="3" id="KW-1185">Reference proteome</keyword>
<feature type="transmembrane region" description="Helical" evidence="1">
    <location>
        <begin position="361"/>
        <end position="381"/>
    </location>
</feature>
<dbReference type="Gene3D" id="3.30.70.1440">
    <property type="entry name" value="Multidrug efflux transporter AcrB pore domain"/>
    <property type="match status" value="1"/>
</dbReference>
<feature type="transmembrane region" description="Helical" evidence="1">
    <location>
        <begin position="31"/>
        <end position="49"/>
    </location>
</feature>
<proteinExistence type="predicted"/>
<dbReference type="SUPFAM" id="SSF82714">
    <property type="entry name" value="Multidrug efflux transporter AcrB TolC docking domain, DN and DC subdomains"/>
    <property type="match status" value="2"/>
</dbReference>
<dbReference type="PANTHER" id="PTHR32063:SF16">
    <property type="entry name" value="CATION EFFLUX SYSTEM (ACRB_ACRD_ACRF FAMILY)"/>
    <property type="match status" value="1"/>
</dbReference>
<dbReference type="Gene3D" id="3.30.70.1320">
    <property type="entry name" value="Multidrug efflux transporter AcrB pore domain like"/>
    <property type="match status" value="1"/>
</dbReference>
<protein>
    <submittedName>
        <fullName evidence="2">Transporter</fullName>
    </submittedName>
</protein>
<dbReference type="Gene3D" id="1.20.1640.10">
    <property type="entry name" value="Multidrug efflux transporter AcrB transmembrane domain"/>
    <property type="match status" value="2"/>
</dbReference>
<accession>A0A066ZRM8</accession>
<feature type="transmembrane region" description="Helical" evidence="1">
    <location>
        <begin position="493"/>
        <end position="512"/>
    </location>
</feature>
<dbReference type="STRING" id="28885.EI16_09385"/>
<comment type="caution">
    <text evidence="2">The sequence shown here is derived from an EMBL/GenBank/DDBJ whole genome shotgun (WGS) entry which is preliminary data.</text>
</comment>
<feature type="transmembrane region" description="Helical" evidence="1">
    <location>
        <begin position="388"/>
        <end position="408"/>
    </location>
</feature>
<evidence type="ECO:0000313" key="3">
    <source>
        <dbReference type="Proteomes" id="UP000027341"/>
    </source>
</evidence>
<feature type="transmembrane region" description="Helical" evidence="1">
    <location>
        <begin position="1071"/>
        <end position="1093"/>
    </location>
</feature>
<dbReference type="Pfam" id="PF00873">
    <property type="entry name" value="ACR_tran"/>
    <property type="match status" value="1"/>
</dbReference>
<keyword evidence="1" id="KW-0472">Membrane</keyword>
<gene>
    <name evidence="2" type="ORF">EI16_09385</name>
</gene>
<dbReference type="EMBL" id="JMIU01000001">
    <property type="protein sequence ID" value="KDN96468.1"/>
    <property type="molecule type" value="Genomic_DNA"/>
</dbReference>
<feature type="transmembrane region" description="Helical" evidence="1">
    <location>
        <begin position="969"/>
        <end position="987"/>
    </location>
</feature>
<dbReference type="GO" id="GO:0005886">
    <property type="term" value="C:plasma membrane"/>
    <property type="evidence" value="ECO:0007669"/>
    <property type="project" value="TreeGrafter"/>
</dbReference>
<dbReference type="Proteomes" id="UP000027341">
    <property type="component" value="Unassembled WGS sequence"/>
</dbReference>
<dbReference type="PRINTS" id="PR00702">
    <property type="entry name" value="ACRIFLAVINRP"/>
</dbReference>
<dbReference type="Gene3D" id="3.30.70.1430">
    <property type="entry name" value="Multidrug efflux transporter AcrB pore domain"/>
    <property type="match status" value="2"/>
</dbReference>
<evidence type="ECO:0000256" key="1">
    <source>
        <dbReference type="SAM" id="Phobius"/>
    </source>
</evidence>
<dbReference type="SUPFAM" id="SSF82866">
    <property type="entry name" value="Multidrug efflux transporter AcrB transmembrane domain"/>
    <property type="match status" value="2"/>
</dbReference>
<dbReference type="AlphaFoldDB" id="A0A066ZRM8"/>
<feature type="transmembrane region" description="Helical" evidence="1">
    <location>
        <begin position="414"/>
        <end position="434"/>
    </location>
</feature>
<dbReference type="SUPFAM" id="SSF82693">
    <property type="entry name" value="Multidrug efflux transporter AcrB pore domain, PN1, PN2, PC1 and PC2 subdomains"/>
    <property type="match status" value="3"/>
</dbReference>
<name>A0A066ZRM8_HYDMR</name>
<dbReference type="PANTHER" id="PTHR32063">
    <property type="match status" value="1"/>
</dbReference>
<feature type="transmembrane region" description="Helical" evidence="1">
    <location>
        <begin position="467"/>
        <end position="487"/>
    </location>
</feature>
<dbReference type="InterPro" id="IPR001036">
    <property type="entry name" value="Acrflvin-R"/>
</dbReference>
<feature type="transmembrane region" description="Helical" evidence="1">
    <location>
        <begin position="1041"/>
        <end position="1059"/>
    </location>
</feature>
<organism evidence="2 3">
    <name type="scientific">Hydrogenovibrio marinus</name>
    <dbReference type="NCBI Taxonomy" id="28885"/>
    <lineage>
        <taxon>Bacteria</taxon>
        <taxon>Pseudomonadati</taxon>
        <taxon>Pseudomonadota</taxon>
        <taxon>Gammaproteobacteria</taxon>
        <taxon>Thiotrichales</taxon>
        <taxon>Piscirickettsiaceae</taxon>
        <taxon>Hydrogenovibrio</taxon>
    </lineage>
</organism>
<dbReference type="InterPro" id="IPR027463">
    <property type="entry name" value="AcrB_DN_DC_subdom"/>
</dbReference>
<sequence>MSEQQKIEQTHSEAPLNMAGKLAKIFIHSKITMMIMIAIMLAGVLAYLITPREYNPQIVVPAANIIVPKGGATPEEVQNMVVKPLETILGALPGVDHTFGYASEDYGVVTVQFKVGENQVSSLVKLYNQVMQNMDKMPPDTQQPIIKPINVDDVPIMTLAITSNDLSGYDLRDVSLKLVENLRNIPGVSFTNVVGGKTRAINVLLDAQKISLTGLSLEQISKMLTGNNVSLPVGSLVNNNKTYPVRVNGYLGNAQQVGNIIIGIVKGQPIYLKDIAKITDGPMETDTDTRIGYGMASPKYANVEKPAVTITIAKKPGTNAVTVADAVQAKLAELKKSVLPANVHVDITRDDGKKANAAVNLLMEHLAIAVGSVVVILIIFLGWREAGIVTLTVPLILFVVLFVGYVSGQTINRITLFALILSLGLLVDAAIVVIENIHRHIHHGFDPKEFDQVLIRATNEIGNPTNVATFAVILAFIPMLFVTGMMGPFMAPIPFNVPVAMIASLVIAYILVPYASYRFLGKSAIAEMQARESTESHHVHQEDWMQKLYGKTIVPLLDSRTKRNVFLAAVLVSLIAAMIQPALQFIRSDGMNHPLHAGGVEVKMLPYDNTSTFLVQVDVPEGTALEATDIVVRRVGEVLRHTPFVTDYSVYLGEHAPIDFAALVRGDLIKKGANFAQIRVNLVNKHDRDQSSHEIVQSFNKALKSVRVSFPSANIKIYETPPGPPVTTQILAELYGPDYDKLREAAKEINAKMHHVYGMINIDDTVTATTQSYEINIDRTQANLLGVVPAKVSKMLRDYINGFELGYMHLDNVREPVNIIVRLPRSERTVPQQLLSLMVTSRSGESVPISAFATIKKVEKAKPIMGRDQHQMVMVGGELLQSSPVYAVLTLDKMLDGVKLPGSGVTFHTGNLGFINAQPKDVMSYTLLWGGEMRLTLDVFRDMGSAFIVALIFIYLILVGYYRSFMMPVIVMGAIPLTMIGVFPGHWLTGQAFTATSMIGVIALAGIVVRNSLLLIDFILEYRREGYSLHDAVIQAGKVRFRPILLTALAIMFGSMIMITDPVFGGLAVSLIFGTLSSTVLTLLVIPLLYFIWQWHSGVKYTEGGLPRPEK</sequence>